<evidence type="ECO:0000313" key="2">
    <source>
        <dbReference type="EMBL" id="ERG94697.1"/>
    </source>
</evidence>
<name>U1PLW1_9EURY</name>
<dbReference type="HOGENOM" id="CLU_2597627_0_0_2"/>
<dbReference type="EMBL" id="KE356561">
    <property type="protein sequence ID" value="ERG94697.1"/>
    <property type="molecule type" value="Genomic_DNA"/>
</dbReference>
<evidence type="ECO:0000313" key="3">
    <source>
        <dbReference type="Proteomes" id="UP000030710"/>
    </source>
</evidence>
<dbReference type="Proteomes" id="UP000030710">
    <property type="component" value="Unassembled WGS sequence"/>
</dbReference>
<reference evidence="2 3" key="1">
    <citation type="journal article" date="2013" name="PLoS ONE">
        <title>Assembly-driven community genomics of a hypersaline microbial ecosystem.</title>
        <authorList>
            <person name="Podell S."/>
            <person name="Ugalde J.A."/>
            <person name="Narasingarao P."/>
            <person name="Banfield J.F."/>
            <person name="Heidelberg K.B."/>
            <person name="Allen E.E."/>
        </authorList>
    </citation>
    <scope>NUCLEOTIDE SEQUENCE [LARGE SCALE GENOMIC DNA]</scope>
    <source>
        <strain evidence="3">J07HQW2</strain>
    </source>
</reference>
<proteinExistence type="predicted"/>
<dbReference type="AlphaFoldDB" id="U1PLW1"/>
<sequence length="80" mass="8775">MSAIDGFHDDPNGCESTDTTSEPRITLGVLMFATIAVPGVSLRYFDPETAAKLLTTMIPFLLVAISRTSIRSYTVYDSER</sequence>
<feature type="compositionally biased region" description="Basic and acidic residues" evidence="1">
    <location>
        <begin position="1"/>
        <end position="11"/>
    </location>
</feature>
<protein>
    <submittedName>
        <fullName evidence="2">Uncharacterized protein</fullName>
    </submittedName>
</protein>
<feature type="region of interest" description="Disordered" evidence="1">
    <location>
        <begin position="1"/>
        <end position="21"/>
    </location>
</feature>
<organism evidence="2 3">
    <name type="scientific">Haloquadratum walsbyi J07HQW2</name>
    <dbReference type="NCBI Taxonomy" id="1238425"/>
    <lineage>
        <taxon>Archaea</taxon>
        <taxon>Methanobacteriati</taxon>
        <taxon>Methanobacteriota</taxon>
        <taxon>Stenosarchaea group</taxon>
        <taxon>Halobacteria</taxon>
        <taxon>Halobacteriales</taxon>
        <taxon>Haloferacaceae</taxon>
        <taxon>Haloquadratum</taxon>
    </lineage>
</organism>
<accession>U1PLW1</accession>
<gene>
    <name evidence="2" type="ORF">J07HQW2_01135</name>
</gene>
<dbReference type="RefSeq" id="WP_021054188.1">
    <property type="nucleotide sequence ID" value="NZ_KE356561.1"/>
</dbReference>
<evidence type="ECO:0000256" key="1">
    <source>
        <dbReference type="SAM" id="MobiDB-lite"/>
    </source>
</evidence>